<dbReference type="AlphaFoldDB" id="A0A9P8PK89"/>
<dbReference type="InterPro" id="IPR027417">
    <property type="entry name" value="P-loop_NTPase"/>
</dbReference>
<keyword evidence="6 9" id="KW-0067">ATP-binding</keyword>
<dbReference type="GO" id="GO:0005874">
    <property type="term" value="C:microtubule"/>
    <property type="evidence" value="ECO:0007669"/>
    <property type="project" value="UniProtKB-KW"/>
</dbReference>
<feature type="domain" description="Kinesin motor" evidence="12">
    <location>
        <begin position="362"/>
        <end position="751"/>
    </location>
</feature>
<protein>
    <recommendedName>
        <fullName evidence="12">Kinesin motor domain-containing protein</fullName>
    </recommendedName>
</protein>
<evidence type="ECO:0000256" key="8">
    <source>
        <dbReference type="ARBA" id="ARBA00023175"/>
    </source>
</evidence>
<dbReference type="PROSITE" id="PS50067">
    <property type="entry name" value="KINESIN_MOTOR_2"/>
    <property type="match status" value="1"/>
</dbReference>
<feature type="compositionally biased region" description="Polar residues" evidence="11">
    <location>
        <begin position="50"/>
        <end position="60"/>
    </location>
</feature>
<dbReference type="PANTHER" id="PTHR47968:SF13">
    <property type="entry name" value="KINESIN-LIKE PROTEIN KIF19 ISOFORM X1"/>
    <property type="match status" value="1"/>
</dbReference>
<feature type="compositionally biased region" description="Low complexity" evidence="11">
    <location>
        <begin position="109"/>
        <end position="118"/>
    </location>
</feature>
<comment type="similarity">
    <text evidence="9">Belongs to the TRAFAC class myosin-kinesin ATPase superfamily. Kinesin family.</text>
</comment>
<dbReference type="CDD" id="cd01370">
    <property type="entry name" value="KISc_KIP3_like"/>
    <property type="match status" value="1"/>
</dbReference>
<dbReference type="CDD" id="cd02859">
    <property type="entry name" value="E_set_AMPKbeta_like_N"/>
    <property type="match status" value="1"/>
</dbReference>
<dbReference type="InterPro" id="IPR036961">
    <property type="entry name" value="Kinesin_motor_dom_sf"/>
</dbReference>
<dbReference type="InterPro" id="IPR032640">
    <property type="entry name" value="AMPK1_CBM"/>
</dbReference>
<keyword evidence="4" id="KW-0493">Microtubule</keyword>
<dbReference type="GO" id="GO:0005737">
    <property type="term" value="C:cytoplasm"/>
    <property type="evidence" value="ECO:0007669"/>
    <property type="project" value="UniProtKB-SubCell"/>
</dbReference>
<dbReference type="PANTHER" id="PTHR47968">
    <property type="entry name" value="CENTROMERE PROTEIN E"/>
    <property type="match status" value="1"/>
</dbReference>
<dbReference type="SUPFAM" id="SSF160219">
    <property type="entry name" value="AMPKBI-like"/>
    <property type="match status" value="1"/>
</dbReference>
<keyword evidence="3" id="KW-0963">Cytoplasm</keyword>
<evidence type="ECO:0000256" key="7">
    <source>
        <dbReference type="ARBA" id="ARBA00023054"/>
    </source>
</evidence>
<dbReference type="InterPro" id="IPR006828">
    <property type="entry name" value="ASC_dom"/>
</dbReference>
<feature type="compositionally biased region" description="Basic and acidic residues" evidence="11">
    <location>
        <begin position="76"/>
        <end position="90"/>
    </location>
</feature>
<evidence type="ECO:0000256" key="4">
    <source>
        <dbReference type="ARBA" id="ARBA00022701"/>
    </source>
</evidence>
<dbReference type="InterPro" id="IPR014756">
    <property type="entry name" value="Ig_E-set"/>
</dbReference>
<comment type="similarity">
    <text evidence="2">Belongs to the 5'-AMP-activated protein kinase beta subunit family.</text>
</comment>
<feature type="compositionally biased region" description="Low complexity" evidence="11">
    <location>
        <begin position="39"/>
        <end position="49"/>
    </location>
</feature>
<evidence type="ECO:0000256" key="9">
    <source>
        <dbReference type="PROSITE-ProRule" id="PRU00283"/>
    </source>
</evidence>
<dbReference type="FunFam" id="2.60.40.10:FF:000562">
    <property type="entry name" value="Snf1 kinase complex beta-subunit Gal83"/>
    <property type="match status" value="1"/>
</dbReference>
<dbReference type="Pfam" id="PF16561">
    <property type="entry name" value="AMPK1_CBM"/>
    <property type="match status" value="1"/>
</dbReference>
<keyword evidence="7 10" id="KW-0175">Coiled coil</keyword>
<dbReference type="Gene3D" id="3.40.850.10">
    <property type="entry name" value="Kinesin motor domain"/>
    <property type="match status" value="1"/>
</dbReference>
<dbReference type="Pfam" id="PF00225">
    <property type="entry name" value="Kinesin"/>
    <property type="match status" value="1"/>
</dbReference>
<dbReference type="GO" id="GO:0007165">
    <property type="term" value="P:signal transduction"/>
    <property type="evidence" value="ECO:0007669"/>
    <property type="project" value="UniProtKB-ARBA"/>
</dbReference>
<dbReference type="GO" id="GO:0007018">
    <property type="term" value="P:microtubule-based movement"/>
    <property type="evidence" value="ECO:0007669"/>
    <property type="project" value="InterPro"/>
</dbReference>
<dbReference type="SUPFAM" id="SSF81296">
    <property type="entry name" value="E set domains"/>
    <property type="match status" value="1"/>
</dbReference>
<gene>
    <name evidence="13" type="ORF">OGATHE_001808</name>
</gene>
<dbReference type="Gene3D" id="2.60.40.10">
    <property type="entry name" value="Immunoglobulins"/>
    <property type="match status" value="1"/>
</dbReference>
<dbReference type="InterPro" id="IPR037256">
    <property type="entry name" value="ASC_dom_sf"/>
</dbReference>
<dbReference type="InterPro" id="IPR019821">
    <property type="entry name" value="Kinesin_motor_CS"/>
</dbReference>
<dbReference type="GO" id="GO:0001403">
    <property type="term" value="P:invasive growth in response to glucose limitation"/>
    <property type="evidence" value="ECO:0007669"/>
    <property type="project" value="UniProtKB-ARBA"/>
</dbReference>
<dbReference type="GO" id="GO:0005524">
    <property type="term" value="F:ATP binding"/>
    <property type="evidence" value="ECO:0007669"/>
    <property type="project" value="UniProtKB-UniRule"/>
</dbReference>
<evidence type="ECO:0000256" key="1">
    <source>
        <dbReference type="ARBA" id="ARBA00004496"/>
    </source>
</evidence>
<evidence type="ECO:0000256" key="10">
    <source>
        <dbReference type="SAM" id="Coils"/>
    </source>
</evidence>
<keyword evidence="8 9" id="KW-0505">Motor protein</keyword>
<proteinExistence type="inferred from homology"/>
<evidence type="ECO:0000256" key="5">
    <source>
        <dbReference type="ARBA" id="ARBA00022741"/>
    </source>
</evidence>
<evidence type="ECO:0000256" key="3">
    <source>
        <dbReference type="ARBA" id="ARBA00022490"/>
    </source>
</evidence>
<dbReference type="PROSITE" id="PS00411">
    <property type="entry name" value="KINESIN_MOTOR_1"/>
    <property type="match status" value="1"/>
</dbReference>
<evidence type="ECO:0000256" key="2">
    <source>
        <dbReference type="ARBA" id="ARBA00010926"/>
    </source>
</evidence>
<dbReference type="InterPro" id="IPR013783">
    <property type="entry name" value="Ig-like_fold"/>
</dbReference>
<dbReference type="GO" id="GO:0031588">
    <property type="term" value="C:nucleotide-activated protein kinase complex"/>
    <property type="evidence" value="ECO:0007669"/>
    <property type="project" value="UniProtKB-ARBA"/>
</dbReference>
<dbReference type="Pfam" id="PF04739">
    <property type="entry name" value="AMPKBI"/>
    <property type="match status" value="1"/>
</dbReference>
<feature type="compositionally biased region" description="Basic and acidic residues" evidence="11">
    <location>
        <begin position="1121"/>
        <end position="1135"/>
    </location>
</feature>
<feature type="region of interest" description="Disordered" evidence="11">
    <location>
        <begin position="35"/>
        <end position="120"/>
    </location>
</feature>
<dbReference type="Gene3D" id="6.20.250.60">
    <property type="match status" value="1"/>
</dbReference>
<comment type="caution">
    <text evidence="13">The sequence shown here is derived from an EMBL/GenBank/DDBJ whole genome shotgun (WGS) entry which is preliminary data.</text>
</comment>
<organism evidence="13 14">
    <name type="scientific">Ogataea polymorpha</name>
    <dbReference type="NCBI Taxonomy" id="460523"/>
    <lineage>
        <taxon>Eukaryota</taxon>
        <taxon>Fungi</taxon>
        <taxon>Dikarya</taxon>
        <taxon>Ascomycota</taxon>
        <taxon>Saccharomycotina</taxon>
        <taxon>Pichiomycetes</taxon>
        <taxon>Pichiales</taxon>
        <taxon>Pichiaceae</taxon>
        <taxon>Ogataea</taxon>
    </lineage>
</organism>
<evidence type="ECO:0000313" key="14">
    <source>
        <dbReference type="Proteomes" id="UP000788993"/>
    </source>
</evidence>
<dbReference type="EMBL" id="JAEUBD010000526">
    <property type="protein sequence ID" value="KAH3673828.1"/>
    <property type="molecule type" value="Genomic_DNA"/>
</dbReference>
<accession>A0A9P8PK89</accession>
<dbReference type="Proteomes" id="UP000788993">
    <property type="component" value="Unassembled WGS sequence"/>
</dbReference>
<reference evidence="13" key="2">
    <citation type="submission" date="2021-01" db="EMBL/GenBank/DDBJ databases">
        <authorList>
            <person name="Schikora-Tamarit M.A."/>
        </authorList>
    </citation>
    <scope>NUCLEOTIDE SEQUENCE</scope>
    <source>
        <strain evidence="13">NCAIM Y.01608</strain>
    </source>
</reference>
<dbReference type="InterPro" id="IPR001752">
    <property type="entry name" value="Kinesin_motor_dom"/>
</dbReference>
<keyword evidence="5 9" id="KW-0547">Nucleotide-binding</keyword>
<dbReference type="GO" id="GO:0140767">
    <property type="term" value="F:enzyme-substrate adaptor activity"/>
    <property type="evidence" value="ECO:0007669"/>
    <property type="project" value="UniProtKB-ARBA"/>
</dbReference>
<dbReference type="SUPFAM" id="SSF52540">
    <property type="entry name" value="P-loop containing nucleoside triphosphate hydrolases"/>
    <property type="match status" value="1"/>
</dbReference>
<name>A0A9P8PK89_9ASCO</name>
<feature type="compositionally biased region" description="Low complexity" evidence="11">
    <location>
        <begin position="1215"/>
        <end position="1226"/>
    </location>
</feature>
<dbReference type="InterPro" id="IPR027640">
    <property type="entry name" value="Kinesin-like_fam"/>
</dbReference>
<evidence type="ECO:0000256" key="11">
    <source>
        <dbReference type="SAM" id="MobiDB-lite"/>
    </source>
</evidence>
<reference evidence="13" key="1">
    <citation type="journal article" date="2021" name="Open Biol.">
        <title>Shared evolutionary footprints suggest mitochondrial oxidative damage underlies multiple complex I losses in fungi.</title>
        <authorList>
            <person name="Schikora-Tamarit M.A."/>
            <person name="Marcet-Houben M."/>
            <person name="Nosek J."/>
            <person name="Gabaldon T."/>
        </authorList>
    </citation>
    <scope>NUCLEOTIDE SEQUENCE</scope>
    <source>
        <strain evidence="13">NCAIM Y.01608</strain>
    </source>
</reference>
<dbReference type="SMART" id="SM00129">
    <property type="entry name" value="KISc"/>
    <property type="match status" value="1"/>
</dbReference>
<evidence type="ECO:0000256" key="6">
    <source>
        <dbReference type="ARBA" id="ARBA00022840"/>
    </source>
</evidence>
<dbReference type="GO" id="GO:0008017">
    <property type="term" value="F:microtubule binding"/>
    <property type="evidence" value="ECO:0007669"/>
    <property type="project" value="InterPro"/>
</dbReference>
<feature type="binding site" evidence="9">
    <location>
        <begin position="507"/>
        <end position="514"/>
    </location>
    <ligand>
        <name>ATP</name>
        <dbReference type="ChEBI" id="CHEBI:30616"/>
    </ligand>
</feature>
<keyword evidence="14" id="KW-1185">Reference proteome</keyword>
<comment type="subcellular location">
    <subcellularLocation>
        <location evidence="1">Cytoplasm</location>
    </subcellularLocation>
</comment>
<evidence type="ECO:0000259" key="12">
    <source>
        <dbReference type="PROSITE" id="PS50067"/>
    </source>
</evidence>
<sequence length="1226" mass="138037">MSNMSHNSNNSSINSSSVYDELASNLKDVSMVDLQRQTGSSEEGGQSESATNTTDSSVNIPTRRKSTLILTDDMDYDKHKTGSTMHKDDDMVIDSENDIGHSPIGEHPQGQQSQSQQQTAQPILVPTVFKWTEGGSKVFVMGTFTGWRKMIALNGPSKKDGSFSVQIALPPGTHRFKFVVDNEVRFSNFIPTATDTSGHFVNYLEVIPSEHDDYTSLNAITQGSRSKSYLRTLDSKLGLTRDDDDMGDGYTRYHDDEELPDSAPAEYIDSIPPIFTDPKVMEDYYVTLDNNQRQGNQSQQWLIPPQLPPHLESVILNSYNHTDKDNTSGALSIPNHVVLNHLATTSIKHNTLAVASIVRESSITVAVRIRPFTSVESSKLLRSEPDNPENTLHGYGVPQNTSNRLLLHNGIRKILNAVDDRMLIFDPSDTNPLVQIEQNVFSNTLNNGDKRHTNSIGKHSSRIREHRFVFDKLFDEDTTQMEVYEFSTKPLLDSVLDGFNATIFAYGATGCGKTFTISGTPENPGIIFLAMQDLFNRINEMEDTQRAEITLSYLEIYNETIRDLLNPSTDPRSLILREDENKRITVANLSTHTPNSVDEVMDLIIIGNKNRTVSPTEANSTSSRSHAILQINVLRKPRTADLNEEHTYATLSFIDLAGSERASATRNKGARLHEGANINKSLLALGNCINALCDPRKHNHVPYRDSKLTRLLKFSLGGNCKTFMIVCVSPSSRHYDETLNTLKYADRAKEIRTKLTRNQHNLSRHVGSYLKMITEQKREIEELRSREDKMIKISIEKYTRNRQRCLQKLREAMSELQRSLQRNQQARLQKAYILAERKFLLLQRHQIQRLLVSFENRFGPKEDLADIDMFVPGFSELMYLCEDLSERLEQRVKELETQYSKPNELDFIIKDSSASLLRALTELDTWSDEDTKLYESHVLHLKDFVEKAILFDSSIVFDRSIKNFNSFNFVFETLQRATAILLDISSDNEDALVNVSTSLREMVMEFKVALSRLLEDGGYVNLDTTTVSTISEKQRKPEFSELATTPVKQAKRLSSSPLTKGFAKLNRLDINAKSLQNRSFSDTTVKQAKKVRWEVPNTEDSDVSMSEGTAPRKFASSPLRESPKLNEPANHKKLQDIPSTDTKLTSKPLLPSDNHRSGGLSPVQSSMGPGLGSDGKFQFGLTTIPLLNSPEFKKMRESSPAIERDLDESMMALDSGSSSENGENRG</sequence>
<feature type="coiled-coil region" evidence="10">
    <location>
        <begin position="773"/>
        <end position="829"/>
    </location>
</feature>
<feature type="region of interest" description="Disordered" evidence="11">
    <location>
        <begin position="1091"/>
        <end position="1226"/>
    </location>
</feature>
<evidence type="ECO:0000313" key="13">
    <source>
        <dbReference type="EMBL" id="KAH3673828.1"/>
    </source>
</evidence>
<dbReference type="SMART" id="SM01010">
    <property type="entry name" value="AMPKBI"/>
    <property type="match status" value="1"/>
</dbReference>
<dbReference type="PRINTS" id="PR00380">
    <property type="entry name" value="KINESINHEAVY"/>
</dbReference>
<dbReference type="GO" id="GO:0003777">
    <property type="term" value="F:microtubule motor activity"/>
    <property type="evidence" value="ECO:0007669"/>
    <property type="project" value="InterPro"/>
</dbReference>